<dbReference type="Proteomes" id="UP001549749">
    <property type="component" value="Unassembled WGS sequence"/>
</dbReference>
<proteinExistence type="predicted"/>
<evidence type="ECO:0000313" key="5">
    <source>
        <dbReference type="Proteomes" id="UP001549749"/>
    </source>
</evidence>
<organism evidence="4 5">
    <name type="scientific">Chitinophaga defluvii</name>
    <dbReference type="NCBI Taxonomy" id="3163343"/>
    <lineage>
        <taxon>Bacteria</taxon>
        <taxon>Pseudomonadati</taxon>
        <taxon>Bacteroidota</taxon>
        <taxon>Chitinophagia</taxon>
        <taxon>Chitinophagales</taxon>
        <taxon>Chitinophagaceae</taxon>
        <taxon>Chitinophaga</taxon>
    </lineage>
</organism>
<dbReference type="Pfam" id="PF12770">
    <property type="entry name" value="CHAT"/>
    <property type="match status" value="1"/>
</dbReference>
<name>A0ABV2T2A0_9BACT</name>
<sequence>MIPKNEFVNQNFASIDINTAVKTVIEFIKSDRPDYLVIEDPKKKKYYLQQSQEALPALKGMLGTDDLRPFLQAMDLEQAPVIGIKGVIKGFKKEALVVEEGKVICIVNPVLPGSIHRGGTLEESIVEKMMREMSGGSRGAANIPDIPPRVTAPAPPIHVGSEKGMPSRGVETGSGAPAGGGSGTPPGEPPGDTPGPSTYYLNASCKDKAALEEEISLFVSIDRKSTTAAAPALLLVTGAEVEIVVSPKSGFLINGRDHAVIKVTGEEESKKCYFKLTATTAGEAHIAVFAFLDGMEIARMDLLVQVSAEKLPVDNDEVTTSASKGIALAKPQTEPDITLLITEETAVNGQKQLYFRIKSPGLYFNKFGPVILEKDPVKYFQDFFKDIEALDLATKEQKEIAQLQLKSKGMELYAALIPEALRKHLWGLKDRIKTVIINSEEPWIPWEVCYFSAEGEANEEGGFFCEIFETSRWLTGTNSPKESISFSKAALVVPADSKLPYANDERDDLTTMLKRQGCMVMNVRASFLELVNNFKKGTNTLWHFTGHGAVMEGGNPEKTCMILEEGQRFTPENINLVKILGQSQPFIFYNACQIGQSAMGLTGIGGWAQKFLEVGASGFIGAYWSIYDKAAYQFAIKFYEGMLAGATVARAAQEARREIKDAGDPTWLAYTVYAYPNAKLVQ</sequence>
<dbReference type="InterPro" id="IPR024983">
    <property type="entry name" value="CHAT_dom"/>
</dbReference>
<evidence type="ECO:0000259" key="2">
    <source>
        <dbReference type="Pfam" id="PF12770"/>
    </source>
</evidence>
<accession>A0ABV2T2A0</accession>
<evidence type="ECO:0000259" key="3">
    <source>
        <dbReference type="Pfam" id="PF24063"/>
    </source>
</evidence>
<protein>
    <submittedName>
        <fullName evidence="4">CHAT domain-containing protein</fullName>
    </submittedName>
</protein>
<evidence type="ECO:0000313" key="4">
    <source>
        <dbReference type="EMBL" id="MET6996485.1"/>
    </source>
</evidence>
<gene>
    <name evidence="4" type="ORF">ABR189_03870</name>
</gene>
<feature type="domain" description="CHAT" evidence="2">
    <location>
        <begin position="409"/>
        <end position="660"/>
    </location>
</feature>
<dbReference type="EMBL" id="JBEXAC010000001">
    <property type="protein sequence ID" value="MET6996485.1"/>
    <property type="molecule type" value="Genomic_DNA"/>
</dbReference>
<dbReference type="Pfam" id="PF24063">
    <property type="entry name" value="DUF7363"/>
    <property type="match status" value="1"/>
</dbReference>
<keyword evidence="5" id="KW-1185">Reference proteome</keyword>
<comment type="caution">
    <text evidence="4">The sequence shown here is derived from an EMBL/GenBank/DDBJ whole genome shotgun (WGS) entry which is preliminary data.</text>
</comment>
<dbReference type="RefSeq" id="WP_354659127.1">
    <property type="nucleotide sequence ID" value="NZ_JBEXAC010000001.1"/>
</dbReference>
<dbReference type="Gene3D" id="3.40.50.1460">
    <property type="match status" value="1"/>
</dbReference>
<dbReference type="InterPro" id="IPR055787">
    <property type="entry name" value="DUF7363"/>
</dbReference>
<evidence type="ECO:0000256" key="1">
    <source>
        <dbReference type="SAM" id="MobiDB-lite"/>
    </source>
</evidence>
<reference evidence="4 5" key="1">
    <citation type="submission" date="2024-06" db="EMBL/GenBank/DDBJ databases">
        <title>Chitinophaga defluvii sp. nov., isolated from municipal sewage.</title>
        <authorList>
            <person name="Zhang L."/>
        </authorList>
    </citation>
    <scope>NUCLEOTIDE SEQUENCE [LARGE SCALE GENOMIC DNA]</scope>
    <source>
        <strain evidence="4 5">H8</strain>
    </source>
</reference>
<feature type="domain" description="DUF7363" evidence="3">
    <location>
        <begin position="204"/>
        <end position="302"/>
    </location>
</feature>
<feature type="region of interest" description="Disordered" evidence="1">
    <location>
        <begin position="133"/>
        <end position="199"/>
    </location>
</feature>